<evidence type="ECO:0000259" key="2">
    <source>
        <dbReference type="PROSITE" id="PS51293"/>
    </source>
</evidence>
<proteinExistence type="predicted"/>
<name>A0A9W8E906_9FUNG</name>
<feature type="compositionally biased region" description="Pro residues" evidence="1">
    <location>
        <begin position="1017"/>
        <end position="1027"/>
    </location>
</feature>
<dbReference type="CDD" id="cd00167">
    <property type="entry name" value="SANT"/>
    <property type="match status" value="2"/>
</dbReference>
<gene>
    <name evidence="4" type="primary">SNT1</name>
    <name evidence="4" type="ORF">IWQ62_001033</name>
</gene>
<organism evidence="4 5">
    <name type="scientific">Dispira parvispora</name>
    <dbReference type="NCBI Taxonomy" id="1520584"/>
    <lineage>
        <taxon>Eukaryota</taxon>
        <taxon>Fungi</taxon>
        <taxon>Fungi incertae sedis</taxon>
        <taxon>Zoopagomycota</taxon>
        <taxon>Kickxellomycotina</taxon>
        <taxon>Dimargaritomycetes</taxon>
        <taxon>Dimargaritales</taxon>
        <taxon>Dimargaritaceae</taxon>
        <taxon>Dispira</taxon>
    </lineage>
</organism>
<dbReference type="SMART" id="SM00717">
    <property type="entry name" value="SANT"/>
    <property type="match status" value="2"/>
</dbReference>
<dbReference type="AlphaFoldDB" id="A0A9W8E906"/>
<keyword evidence="4" id="KW-0238">DNA-binding</keyword>
<keyword evidence="5" id="KW-1185">Reference proteome</keyword>
<dbReference type="Gene3D" id="1.20.58.1880">
    <property type="match status" value="2"/>
</dbReference>
<feature type="domain" description="SANT" evidence="2">
    <location>
        <begin position="446"/>
        <end position="497"/>
    </location>
</feature>
<feature type="compositionally biased region" description="Basic and acidic residues" evidence="1">
    <location>
        <begin position="980"/>
        <end position="990"/>
    </location>
</feature>
<feature type="region of interest" description="Disordered" evidence="1">
    <location>
        <begin position="590"/>
        <end position="622"/>
    </location>
</feature>
<dbReference type="PANTHER" id="PTHR13992">
    <property type="entry name" value="NUCLEAR RECEPTOR CO-REPRESSOR RELATED NCOR"/>
    <property type="match status" value="1"/>
</dbReference>
<dbReference type="PROSITE" id="PS51293">
    <property type="entry name" value="SANT"/>
    <property type="match status" value="2"/>
</dbReference>
<evidence type="ECO:0000259" key="3">
    <source>
        <dbReference type="PROSITE" id="PS51294"/>
    </source>
</evidence>
<feature type="region of interest" description="Disordered" evidence="1">
    <location>
        <begin position="86"/>
        <end position="107"/>
    </location>
</feature>
<accession>A0A9W8E906</accession>
<reference evidence="4" key="1">
    <citation type="submission" date="2022-07" db="EMBL/GenBank/DDBJ databases">
        <title>Phylogenomic reconstructions and comparative analyses of Kickxellomycotina fungi.</title>
        <authorList>
            <person name="Reynolds N.K."/>
            <person name="Stajich J.E."/>
            <person name="Barry K."/>
            <person name="Grigoriev I.V."/>
            <person name="Crous P."/>
            <person name="Smith M.E."/>
        </authorList>
    </citation>
    <scope>NUCLEOTIDE SEQUENCE</scope>
    <source>
        <strain evidence="4">RSA 1196</strain>
    </source>
</reference>
<dbReference type="Proteomes" id="UP001150925">
    <property type="component" value="Unassembled WGS sequence"/>
</dbReference>
<feature type="compositionally biased region" description="Low complexity" evidence="1">
    <location>
        <begin position="1005"/>
        <end position="1016"/>
    </location>
</feature>
<dbReference type="GO" id="GO:0032991">
    <property type="term" value="C:protein-containing complex"/>
    <property type="evidence" value="ECO:0007669"/>
    <property type="project" value="UniProtKB-ARBA"/>
</dbReference>
<feature type="domain" description="SANT" evidence="2">
    <location>
        <begin position="248"/>
        <end position="299"/>
    </location>
</feature>
<feature type="domain" description="HTH myb-type" evidence="3">
    <location>
        <begin position="451"/>
        <end position="497"/>
    </location>
</feature>
<dbReference type="GO" id="GO:0003677">
    <property type="term" value="F:DNA binding"/>
    <property type="evidence" value="ECO:0007669"/>
    <property type="project" value="UniProtKB-KW"/>
</dbReference>
<feature type="compositionally biased region" description="Low complexity" evidence="1">
    <location>
        <begin position="1028"/>
        <end position="1059"/>
    </location>
</feature>
<dbReference type="EMBL" id="JANBPY010000137">
    <property type="protein sequence ID" value="KAJ1968776.1"/>
    <property type="molecule type" value="Genomic_DNA"/>
</dbReference>
<feature type="region of interest" description="Disordered" evidence="1">
    <location>
        <begin position="165"/>
        <end position="250"/>
    </location>
</feature>
<dbReference type="InterPro" id="IPR017930">
    <property type="entry name" value="Myb_dom"/>
</dbReference>
<dbReference type="Pfam" id="PF00249">
    <property type="entry name" value="Myb_DNA-binding"/>
    <property type="match status" value="2"/>
</dbReference>
<evidence type="ECO:0000313" key="4">
    <source>
        <dbReference type="EMBL" id="KAJ1968776.1"/>
    </source>
</evidence>
<comment type="caution">
    <text evidence="4">The sequence shown here is derived from an EMBL/GenBank/DDBJ whole genome shotgun (WGS) entry which is preliminary data.</text>
</comment>
<feature type="compositionally biased region" description="Polar residues" evidence="1">
    <location>
        <begin position="599"/>
        <end position="622"/>
    </location>
</feature>
<dbReference type="InterPro" id="IPR051571">
    <property type="entry name" value="N-CoR_corepressor"/>
</dbReference>
<feature type="region of interest" description="Disordered" evidence="1">
    <location>
        <begin position="703"/>
        <end position="795"/>
    </location>
</feature>
<feature type="non-terminal residue" evidence="4">
    <location>
        <position position="1"/>
    </location>
</feature>
<feature type="compositionally biased region" description="Polar residues" evidence="1">
    <location>
        <begin position="225"/>
        <end position="236"/>
    </location>
</feature>
<evidence type="ECO:0000256" key="1">
    <source>
        <dbReference type="SAM" id="MobiDB-lite"/>
    </source>
</evidence>
<dbReference type="InterPro" id="IPR001005">
    <property type="entry name" value="SANT/Myb"/>
</dbReference>
<dbReference type="GO" id="GO:0006357">
    <property type="term" value="P:regulation of transcription by RNA polymerase II"/>
    <property type="evidence" value="ECO:0007669"/>
    <property type="project" value="TreeGrafter"/>
</dbReference>
<dbReference type="InterPro" id="IPR009057">
    <property type="entry name" value="Homeodomain-like_sf"/>
</dbReference>
<dbReference type="GO" id="GO:0005654">
    <property type="term" value="C:nucleoplasm"/>
    <property type="evidence" value="ECO:0007669"/>
    <property type="project" value="UniProtKB-ARBA"/>
</dbReference>
<dbReference type="InterPro" id="IPR017884">
    <property type="entry name" value="SANT_dom"/>
</dbReference>
<protein>
    <submittedName>
        <fullName evidence="4">DNA-binding protein snt1</fullName>
    </submittedName>
</protein>
<feature type="region of interest" description="Disordered" evidence="1">
    <location>
        <begin position="660"/>
        <end position="688"/>
    </location>
</feature>
<dbReference type="SUPFAM" id="SSF46689">
    <property type="entry name" value="Homeodomain-like"/>
    <property type="match status" value="2"/>
</dbReference>
<feature type="compositionally biased region" description="Low complexity" evidence="1">
    <location>
        <begin position="165"/>
        <end position="176"/>
    </location>
</feature>
<evidence type="ECO:0000313" key="5">
    <source>
        <dbReference type="Proteomes" id="UP001150925"/>
    </source>
</evidence>
<feature type="compositionally biased region" description="Low complexity" evidence="1">
    <location>
        <begin position="703"/>
        <end position="714"/>
    </location>
</feature>
<dbReference type="PANTHER" id="PTHR13992:SF39">
    <property type="entry name" value="SMRTER, ISOFORM G"/>
    <property type="match status" value="1"/>
</dbReference>
<feature type="compositionally biased region" description="Low complexity" evidence="1">
    <location>
        <begin position="721"/>
        <end position="736"/>
    </location>
</feature>
<dbReference type="PROSITE" id="PS51294">
    <property type="entry name" value="HTH_MYB"/>
    <property type="match status" value="1"/>
</dbReference>
<sequence>VFRYKFLLTSHGRSEFRQARRLGLGLSQAAYLVGQFSSQGKRMREFGPKSEVANLDFTELDELLGCPGEEPDMSQLLLGPPRLITPEPVETVSEPAPPTINTRRTRSRMGSIADITKSTPGEEPPTDTDVSTGLGTPCPDCQTTHVLAAGCPGLRVRGRIRQRRIVSATTTSTTVAGSIPLRRRASSRSIADVTPVSKKPPEPRSRGAKRAQVSNSVSPRDISDRVSSPLLSDTALSSPTPPGSGSSTAIARWSDTDRVLAVEGYRRFGRDFEAVSQLVRTKTEDQCRNFYHNYRRKYGADAFRNPPEWFSEQKLRTAQLEVAQYPHMTPIEPIPEEKPAPESSLTAEMESKEAMTPETTIMSDNLPTTRSSSPVNALLKISCLLLNDDMNSAEAVAFPHSGELTPKPTVSHPASLPAAAEETLPVEIPVADPPIVAPPSTVRKPHYSSYWSVAEKSSFLAYLGQVGKQWDKIAALLKTKTAIQVRNYFQNNQERLKLDKIVDEWARRQPVLAEAPVSNTTQTMVNTEEGEHRVYGSDALPSHLDKYYHAKTQSHSQEGEVEGNMSTARVGISTSVSSVIVSGVVNTDEKNLPPLRNPSAVSSHPDSMQTPTRTEPVSTTMSSSVTKIDALLNDTMDVGTTPDWTQGPLVDWFSTPVHTEEPHAAVETSTTQRSFSGLTTESRGPHPMLPDVEPAIPVAALPSPTLSLQSTPSAGANRFPPSGASGYSSHRSSSPSHRVEQVSTAHGPSAFMTVASHSRPPTPSAPYSGVGRHSLDPYHMNRPLSSSATPPLPAGYTFGDSHGHQPPLIGRRVSLGRPLSNTGGHSPGLSYYPHGDLPGPVPGQPTPGMFPPGPNRNTMNTVTPHQPSPPEPTYNYPVMGQFSPSNVPRYPDTPSVSRRESLPAVPPHSLHGVAGGQPPTLASGAGHPPPPTYSPASDVFASQGPPPVGYPYPYTAPGVNPPPSAYNPNTTVSTAYRPALHHEYLPHTHTEGSVPPGYALPTAKPGPTDPYDYYPRPSTPSPYPPPHYSGIPQQSPSGPLPPVSSSYPHYPSSNSGGPPQHSHPR</sequence>
<dbReference type="GO" id="GO:0000785">
    <property type="term" value="C:chromatin"/>
    <property type="evidence" value="ECO:0007669"/>
    <property type="project" value="TreeGrafter"/>
</dbReference>
<dbReference type="OrthoDB" id="10258692at2759"/>
<feature type="compositionally biased region" description="Polar residues" evidence="1">
    <location>
        <begin position="667"/>
        <end position="682"/>
    </location>
</feature>
<feature type="region of interest" description="Disordered" evidence="1">
    <location>
        <begin position="883"/>
        <end position="1065"/>
    </location>
</feature>